<feature type="transmembrane region" description="Helical" evidence="1">
    <location>
        <begin position="24"/>
        <end position="47"/>
    </location>
</feature>
<evidence type="ECO:0000313" key="2">
    <source>
        <dbReference type="EMBL" id="MCI04697.1"/>
    </source>
</evidence>
<keyword evidence="1" id="KW-1133">Transmembrane helix</keyword>
<keyword evidence="3" id="KW-1185">Reference proteome</keyword>
<keyword evidence="1" id="KW-0812">Transmembrane</keyword>
<accession>A0A392NY44</accession>
<protein>
    <submittedName>
        <fullName evidence="2">Uncharacterized protein</fullName>
    </submittedName>
</protein>
<keyword evidence="1" id="KW-0472">Membrane</keyword>
<comment type="caution">
    <text evidence="2">The sequence shown here is derived from an EMBL/GenBank/DDBJ whole genome shotgun (WGS) entry which is preliminary data.</text>
</comment>
<feature type="non-terminal residue" evidence="2">
    <location>
        <position position="60"/>
    </location>
</feature>
<proteinExistence type="predicted"/>
<dbReference type="Proteomes" id="UP000265520">
    <property type="component" value="Unassembled WGS sequence"/>
</dbReference>
<dbReference type="EMBL" id="LXQA010056221">
    <property type="protein sequence ID" value="MCI04697.1"/>
    <property type="molecule type" value="Genomic_DNA"/>
</dbReference>
<gene>
    <name evidence="2" type="ORF">A2U01_0025744</name>
</gene>
<evidence type="ECO:0000313" key="3">
    <source>
        <dbReference type="Proteomes" id="UP000265520"/>
    </source>
</evidence>
<organism evidence="2 3">
    <name type="scientific">Trifolium medium</name>
    <dbReference type="NCBI Taxonomy" id="97028"/>
    <lineage>
        <taxon>Eukaryota</taxon>
        <taxon>Viridiplantae</taxon>
        <taxon>Streptophyta</taxon>
        <taxon>Embryophyta</taxon>
        <taxon>Tracheophyta</taxon>
        <taxon>Spermatophyta</taxon>
        <taxon>Magnoliopsida</taxon>
        <taxon>eudicotyledons</taxon>
        <taxon>Gunneridae</taxon>
        <taxon>Pentapetalae</taxon>
        <taxon>rosids</taxon>
        <taxon>fabids</taxon>
        <taxon>Fabales</taxon>
        <taxon>Fabaceae</taxon>
        <taxon>Papilionoideae</taxon>
        <taxon>50 kb inversion clade</taxon>
        <taxon>NPAAA clade</taxon>
        <taxon>Hologalegina</taxon>
        <taxon>IRL clade</taxon>
        <taxon>Trifolieae</taxon>
        <taxon>Trifolium</taxon>
    </lineage>
</organism>
<evidence type="ECO:0000256" key="1">
    <source>
        <dbReference type="SAM" id="Phobius"/>
    </source>
</evidence>
<name>A0A392NY44_9FABA</name>
<dbReference type="AlphaFoldDB" id="A0A392NY44"/>
<reference evidence="2 3" key="1">
    <citation type="journal article" date="2018" name="Front. Plant Sci.">
        <title>Red Clover (Trifolium pratense) and Zigzag Clover (T. medium) - A Picture of Genomic Similarities and Differences.</title>
        <authorList>
            <person name="Dluhosova J."/>
            <person name="Istvanek J."/>
            <person name="Nedelnik J."/>
            <person name="Repkova J."/>
        </authorList>
    </citation>
    <scope>NUCLEOTIDE SEQUENCE [LARGE SCALE GENOMIC DNA]</scope>
    <source>
        <strain evidence="3">cv. 10/8</strain>
        <tissue evidence="2">Leaf</tissue>
    </source>
</reference>
<sequence>MQLGSAVVAVETTAKPFFFSHVLLLSSLFCSFVSSMVVWISVVMLLVRWNMDLDWWKLKV</sequence>